<dbReference type="SMART" id="SM00181">
    <property type="entry name" value="EGF"/>
    <property type="match status" value="2"/>
</dbReference>
<dbReference type="Proteomes" id="UP001190700">
    <property type="component" value="Unassembled WGS sequence"/>
</dbReference>
<dbReference type="Gene3D" id="2.10.25.10">
    <property type="entry name" value="Laminin"/>
    <property type="match status" value="1"/>
</dbReference>
<gene>
    <name evidence="7" type="ORF">CYMTET_44413</name>
</gene>
<dbReference type="InterPro" id="IPR000742">
    <property type="entry name" value="EGF"/>
</dbReference>
<evidence type="ECO:0000256" key="3">
    <source>
        <dbReference type="ARBA" id="ARBA00023180"/>
    </source>
</evidence>
<feature type="domain" description="EGF-like" evidence="6">
    <location>
        <begin position="237"/>
        <end position="270"/>
    </location>
</feature>
<dbReference type="PANTHER" id="PTHR14949">
    <property type="entry name" value="EGF-LIKE-DOMAIN, MULTIPLE 7, 8"/>
    <property type="match status" value="1"/>
</dbReference>
<feature type="compositionally biased region" description="Polar residues" evidence="5">
    <location>
        <begin position="189"/>
        <end position="198"/>
    </location>
</feature>
<feature type="region of interest" description="Disordered" evidence="5">
    <location>
        <begin position="87"/>
        <end position="123"/>
    </location>
</feature>
<evidence type="ECO:0000259" key="6">
    <source>
        <dbReference type="PROSITE" id="PS50026"/>
    </source>
</evidence>
<accession>A0AAE0C2C4</accession>
<reference evidence="7 8" key="1">
    <citation type="journal article" date="2015" name="Genome Biol. Evol.">
        <title>Comparative Genomics of a Bacterivorous Green Alga Reveals Evolutionary Causalities and Consequences of Phago-Mixotrophic Mode of Nutrition.</title>
        <authorList>
            <person name="Burns J.A."/>
            <person name="Paasch A."/>
            <person name="Narechania A."/>
            <person name="Kim E."/>
        </authorList>
    </citation>
    <scope>NUCLEOTIDE SEQUENCE [LARGE SCALE GENOMIC DNA]</scope>
    <source>
        <strain evidence="7 8">PLY_AMNH</strain>
    </source>
</reference>
<dbReference type="PROSITE" id="PS01186">
    <property type="entry name" value="EGF_2"/>
    <property type="match status" value="2"/>
</dbReference>
<evidence type="ECO:0000256" key="5">
    <source>
        <dbReference type="SAM" id="MobiDB-lite"/>
    </source>
</evidence>
<feature type="non-terminal residue" evidence="7">
    <location>
        <position position="536"/>
    </location>
</feature>
<evidence type="ECO:0000256" key="4">
    <source>
        <dbReference type="PROSITE-ProRule" id="PRU00076"/>
    </source>
</evidence>
<keyword evidence="2 4" id="KW-1015">Disulfide bond</keyword>
<organism evidence="7 8">
    <name type="scientific">Cymbomonas tetramitiformis</name>
    <dbReference type="NCBI Taxonomy" id="36881"/>
    <lineage>
        <taxon>Eukaryota</taxon>
        <taxon>Viridiplantae</taxon>
        <taxon>Chlorophyta</taxon>
        <taxon>Pyramimonadophyceae</taxon>
        <taxon>Pyramimonadales</taxon>
        <taxon>Pyramimonadaceae</taxon>
        <taxon>Cymbomonas</taxon>
    </lineage>
</organism>
<feature type="compositionally biased region" description="Polar residues" evidence="5">
    <location>
        <begin position="102"/>
        <end position="116"/>
    </location>
</feature>
<keyword evidence="1" id="KW-0732">Signal</keyword>
<keyword evidence="3" id="KW-0325">Glycoprotein</keyword>
<dbReference type="PROSITE" id="PS00022">
    <property type="entry name" value="EGF_1"/>
    <property type="match status" value="1"/>
</dbReference>
<comment type="caution">
    <text evidence="7">The sequence shown here is derived from an EMBL/GenBank/DDBJ whole genome shotgun (WGS) entry which is preliminary data.</text>
</comment>
<name>A0AAE0C2C4_9CHLO</name>
<dbReference type="PANTHER" id="PTHR14949:SF56">
    <property type="entry name" value="EGF-LIKE-DOMAIN, MULTIPLE 7"/>
    <property type="match status" value="1"/>
</dbReference>
<keyword evidence="4" id="KW-0245">EGF-like domain</keyword>
<dbReference type="FunFam" id="2.10.25.10:FF:000001">
    <property type="entry name" value="Tenascin C"/>
    <property type="match status" value="1"/>
</dbReference>
<dbReference type="Pfam" id="PF03016">
    <property type="entry name" value="Exostosin_GT47"/>
    <property type="match status" value="1"/>
</dbReference>
<evidence type="ECO:0000256" key="1">
    <source>
        <dbReference type="ARBA" id="ARBA00022729"/>
    </source>
</evidence>
<evidence type="ECO:0000313" key="8">
    <source>
        <dbReference type="Proteomes" id="UP001190700"/>
    </source>
</evidence>
<evidence type="ECO:0000256" key="2">
    <source>
        <dbReference type="ARBA" id="ARBA00023157"/>
    </source>
</evidence>
<evidence type="ECO:0000313" key="7">
    <source>
        <dbReference type="EMBL" id="KAK3246042.1"/>
    </source>
</evidence>
<dbReference type="AlphaFoldDB" id="A0AAE0C2C4"/>
<sequence>MGSPWPAKMGAVTAARHVEQQLWLPSMRSETRGAEKLGVACSLQPTNTKARSLEVLRATPLRILLLSCLAILQVSGDIDLGHVPDAELSSQSAPSRERDPRSSFTGSSRYLSSGRSHAQRGSAGDLPHAFIVDQTKHLQGDADATQMFRSWRPSPLHLRRGSALSKAMKPPLIRPQSQLDEERLAQPQAGPNSSAHTRPTSERSPGRAMPQSFWRSGVKELLGRRPPGYTAVTEWQSGKACARGCSNAGVCNAELGACFCRSGWTGVSCETPDLWPCDHPDGRGVVTRCAGQCSTENNRCYCGEHSKYPDRPMQKCLWDGVDLARPFQDPAWDNWPHAPKYHFWGTNRSYCDMDPQSLDDPLFDYCRCHDGTGGRLCASTVEASCLNQCSQHGECLLGFCKCHAGFFGVDCSRRAHSPSAEVTRPRPLVYVYELPGRFNVHMLERRTKKEQCVIQARITAQGTGAASVPDVADESRGKRGPRTMWSENLYGAEVALHEALLRSPHRTTNAEEADLFFVPVYGACFTSGCAIEIIQP</sequence>
<feature type="disulfide bond" evidence="4">
    <location>
        <begin position="260"/>
        <end position="269"/>
    </location>
</feature>
<dbReference type="InterPro" id="IPR050969">
    <property type="entry name" value="Dev_Signal_Modulators"/>
</dbReference>
<feature type="disulfide bond" evidence="4">
    <location>
        <begin position="241"/>
        <end position="251"/>
    </location>
</feature>
<dbReference type="PROSITE" id="PS50026">
    <property type="entry name" value="EGF_3"/>
    <property type="match status" value="1"/>
</dbReference>
<feature type="region of interest" description="Disordered" evidence="5">
    <location>
        <begin position="160"/>
        <end position="212"/>
    </location>
</feature>
<keyword evidence="8" id="KW-1185">Reference proteome</keyword>
<dbReference type="Gene3D" id="2.60.120.260">
    <property type="entry name" value="Galactose-binding domain-like"/>
    <property type="match status" value="1"/>
</dbReference>
<protein>
    <recommendedName>
        <fullName evidence="6">EGF-like domain-containing protein</fullName>
    </recommendedName>
</protein>
<dbReference type="EMBL" id="LGRX02030148">
    <property type="protein sequence ID" value="KAK3246042.1"/>
    <property type="molecule type" value="Genomic_DNA"/>
</dbReference>
<comment type="caution">
    <text evidence="4">Lacks conserved residue(s) required for the propagation of feature annotation.</text>
</comment>
<proteinExistence type="predicted"/>
<dbReference type="InterPro" id="IPR040911">
    <property type="entry name" value="Exostosin_GT47"/>
</dbReference>